<evidence type="ECO:0000256" key="2">
    <source>
        <dbReference type="ARBA" id="ARBA00022692"/>
    </source>
</evidence>
<accession>A0A378U2G5</accession>
<proteinExistence type="inferred from homology"/>
<feature type="transmembrane region" description="Helical" evidence="5">
    <location>
        <begin position="99"/>
        <end position="132"/>
    </location>
</feature>
<dbReference type="Proteomes" id="UP000255024">
    <property type="component" value="Unassembled WGS sequence"/>
</dbReference>
<evidence type="ECO:0000313" key="8">
    <source>
        <dbReference type="EMBL" id="STZ69465.1"/>
    </source>
</evidence>
<evidence type="ECO:0000256" key="1">
    <source>
        <dbReference type="ARBA" id="ARBA00004127"/>
    </source>
</evidence>
<evidence type="ECO:0000259" key="7">
    <source>
        <dbReference type="Pfam" id="PF00361"/>
    </source>
</evidence>
<sequence>MNTLIAVGVLAVIVLLAEIINLRKLIIPLTIVGLLGILGYTLCTIDVVEAHYNNMIVTTKFSSAFTSLFIALTILLVALSKDFYQTQFSKISDYISLKLFLLMGAISMVSFGNMAMFFVGLEILSITLYILCGSDRTNIKSNESAMKYFLLGSFASGVVLFGIALIYGATGSFDLAQITQLTTSNPMPVWYALGVTMVIIGMLFKIAAVPFHFWAPDVYQGAPNLTTAMMSTLVKVTAVATLYKVSINLLHQMPSHYTTAIVVIAILTMTVGNIMALRQDNMKRLLAYSGISHAGFMMMALTALGSATPNLFYYATSYAFAGIAAFTVLTIVTKGKDNEHINNFKGLGKSNPLLAVILSVALLSMGGIPIFAGFFGKFFLFTEAVKNGFITLVIFGVINSFISIYYYLKIIILMFTTQEEEEGTTTIQVPLSYKIVGLIAVAAVVVFGLFPSLVLGLFN</sequence>
<feature type="transmembrane region" description="Helical" evidence="5">
    <location>
        <begin position="285"/>
        <end position="305"/>
    </location>
</feature>
<dbReference type="InterPro" id="IPR010096">
    <property type="entry name" value="NADH-Q_OxRdtase_suN/2"/>
</dbReference>
<gene>
    <name evidence="5 8" type="primary">nuoN</name>
    <name evidence="8" type="ORF">NCTC11179_02971</name>
</gene>
<feature type="transmembrane region" description="Helical" evidence="5">
    <location>
        <begin position="311"/>
        <end position="332"/>
    </location>
</feature>
<dbReference type="GO" id="GO:0048038">
    <property type="term" value="F:quinone binding"/>
    <property type="evidence" value="ECO:0007669"/>
    <property type="project" value="UniProtKB-KW"/>
</dbReference>
<keyword evidence="4 5" id="KW-0472">Membrane</keyword>
<keyword evidence="3 5" id="KW-1133">Transmembrane helix</keyword>
<feature type="transmembrane region" description="Helical" evidence="5">
    <location>
        <begin position="148"/>
        <end position="169"/>
    </location>
</feature>
<dbReference type="GO" id="GO:0008137">
    <property type="term" value="F:NADH dehydrogenase (ubiquinone) activity"/>
    <property type="evidence" value="ECO:0007669"/>
    <property type="project" value="InterPro"/>
</dbReference>
<dbReference type="EC" id="7.1.1.-" evidence="5"/>
<comment type="subunit">
    <text evidence="5">NDH-1 is composed of 14 different subunits. Subunits NuoA, H, J, K, L, M, N constitute the membrane sector of the complex.</text>
</comment>
<feature type="transmembrane region" description="Helical" evidence="5">
    <location>
        <begin position="225"/>
        <end position="245"/>
    </location>
</feature>
<dbReference type="AlphaFoldDB" id="A0A378U2G5"/>
<protein>
    <recommendedName>
        <fullName evidence="5">NADH-quinone oxidoreductase subunit N</fullName>
        <ecNumber evidence="5">7.1.1.-</ecNumber>
    </recommendedName>
    <alternativeName>
        <fullName evidence="5">NADH dehydrogenase I subunit N</fullName>
    </alternativeName>
    <alternativeName>
        <fullName evidence="5">NDH-1 subunit N</fullName>
    </alternativeName>
</protein>
<dbReference type="NCBIfam" id="TIGR01770">
    <property type="entry name" value="NDH_I_N"/>
    <property type="match status" value="1"/>
</dbReference>
<feature type="domain" description="NADH:quinone oxidoreductase/Mrp antiporter transmembrane" evidence="7">
    <location>
        <begin position="113"/>
        <end position="403"/>
    </location>
</feature>
<keyword evidence="9" id="KW-1185">Reference proteome</keyword>
<feature type="transmembrane region" description="Helical" evidence="5">
    <location>
        <begin position="353"/>
        <end position="376"/>
    </location>
</feature>
<keyword evidence="5" id="KW-0874">Quinone</keyword>
<feature type="transmembrane region" description="Helical" evidence="5">
    <location>
        <begin position="388"/>
        <end position="408"/>
    </location>
</feature>
<dbReference type="GO" id="GO:0012505">
    <property type="term" value="C:endomembrane system"/>
    <property type="evidence" value="ECO:0007669"/>
    <property type="project" value="UniProtKB-SubCell"/>
</dbReference>
<keyword evidence="5" id="KW-0520">NAD</keyword>
<keyword evidence="5" id="KW-0813">Transport</keyword>
<feature type="transmembrane region" description="Helical" evidence="5">
    <location>
        <begin position="189"/>
        <end position="213"/>
    </location>
</feature>
<dbReference type="GO" id="GO:0050136">
    <property type="term" value="F:NADH dehydrogenase (quinone) (non-electrogenic) activity"/>
    <property type="evidence" value="ECO:0007669"/>
    <property type="project" value="UniProtKB-UniRule"/>
</dbReference>
<feature type="transmembrane region" description="Helical" evidence="5">
    <location>
        <begin position="60"/>
        <end position="79"/>
    </location>
</feature>
<dbReference type="RefSeq" id="WP_115092199.1">
    <property type="nucleotide sequence ID" value="NZ_CP068107.1"/>
</dbReference>
<feature type="transmembrane region" description="Helical" evidence="5">
    <location>
        <begin position="27"/>
        <end position="48"/>
    </location>
</feature>
<organism evidence="8 9">
    <name type="scientific">Myroides odoratus</name>
    <name type="common">Flavobacterium odoratum</name>
    <dbReference type="NCBI Taxonomy" id="256"/>
    <lineage>
        <taxon>Bacteria</taxon>
        <taxon>Pseudomonadati</taxon>
        <taxon>Bacteroidota</taxon>
        <taxon>Flavobacteriia</taxon>
        <taxon>Flavobacteriales</taxon>
        <taxon>Flavobacteriaceae</taxon>
        <taxon>Myroides</taxon>
    </lineage>
</organism>
<dbReference type="InterPro" id="IPR001750">
    <property type="entry name" value="ND/Mrp_TM"/>
</dbReference>
<keyword evidence="5" id="KW-1278">Translocase</keyword>
<dbReference type="GO" id="GO:0005886">
    <property type="term" value="C:plasma membrane"/>
    <property type="evidence" value="ECO:0007669"/>
    <property type="project" value="UniProtKB-SubCell"/>
</dbReference>
<dbReference type="Pfam" id="PF00361">
    <property type="entry name" value="Proton_antipo_M"/>
    <property type="match status" value="1"/>
</dbReference>
<feature type="transmembrane region" description="Helical" evidence="5">
    <location>
        <begin position="435"/>
        <end position="458"/>
    </location>
</feature>
<evidence type="ECO:0000313" key="9">
    <source>
        <dbReference type="Proteomes" id="UP000255024"/>
    </source>
</evidence>
<feature type="transmembrane region" description="Helical" evidence="5">
    <location>
        <begin position="257"/>
        <end position="278"/>
    </location>
</feature>
<reference evidence="8 9" key="1">
    <citation type="submission" date="2018-06" db="EMBL/GenBank/DDBJ databases">
        <authorList>
            <consortium name="Pathogen Informatics"/>
            <person name="Doyle S."/>
        </authorList>
    </citation>
    <scope>NUCLEOTIDE SEQUENCE [LARGE SCALE GENOMIC DNA]</scope>
    <source>
        <strain evidence="8 9">NCTC11179</strain>
    </source>
</reference>
<comment type="similarity">
    <text evidence="5">Belongs to the complex I subunit 2 family.</text>
</comment>
<evidence type="ECO:0000256" key="4">
    <source>
        <dbReference type="ARBA" id="ARBA00023136"/>
    </source>
</evidence>
<comment type="function">
    <text evidence="5">NDH-1 shuttles electrons from NADH, via FMN and iron-sulfur (Fe-S) centers, to quinones in the respiratory chain. The immediate electron acceptor for the enzyme in this species is believed to be a menaquinone. Couples the redox reaction to proton translocation (for every two electrons transferred, four hydrogen ions are translocated across the cytoplasmic membrane), and thus conserves the redox energy in a proton gradient.</text>
</comment>
<dbReference type="PANTHER" id="PTHR22773">
    <property type="entry name" value="NADH DEHYDROGENASE"/>
    <property type="match status" value="1"/>
</dbReference>
<dbReference type="GO" id="GO:0042773">
    <property type="term" value="P:ATP synthesis coupled electron transport"/>
    <property type="evidence" value="ECO:0007669"/>
    <property type="project" value="InterPro"/>
</dbReference>
<comment type="subcellular location">
    <subcellularLocation>
        <location evidence="5">Cell membrane</location>
        <topology evidence="5">Multi-pass membrane protein</topology>
    </subcellularLocation>
    <subcellularLocation>
        <location evidence="1">Endomembrane system</location>
        <topology evidence="1">Multi-pass membrane protein</topology>
    </subcellularLocation>
    <subcellularLocation>
        <location evidence="6">Membrane</location>
        <topology evidence="6">Multi-pass membrane protein</topology>
    </subcellularLocation>
</comment>
<keyword evidence="8" id="KW-0560">Oxidoreductase</keyword>
<keyword evidence="2 5" id="KW-0812">Transmembrane</keyword>
<evidence type="ECO:0000256" key="3">
    <source>
        <dbReference type="ARBA" id="ARBA00022989"/>
    </source>
</evidence>
<comment type="catalytic activity">
    <reaction evidence="5">
        <text>a quinone + NADH + 5 H(+)(in) = a quinol + NAD(+) + 4 H(+)(out)</text>
        <dbReference type="Rhea" id="RHEA:57888"/>
        <dbReference type="ChEBI" id="CHEBI:15378"/>
        <dbReference type="ChEBI" id="CHEBI:24646"/>
        <dbReference type="ChEBI" id="CHEBI:57540"/>
        <dbReference type="ChEBI" id="CHEBI:57945"/>
        <dbReference type="ChEBI" id="CHEBI:132124"/>
    </reaction>
</comment>
<evidence type="ECO:0000256" key="5">
    <source>
        <dbReference type="HAMAP-Rule" id="MF_00445"/>
    </source>
</evidence>
<name>A0A378U2G5_MYROD</name>
<dbReference type="HAMAP" id="MF_00445">
    <property type="entry name" value="NDH1_NuoN_1"/>
    <property type="match status" value="1"/>
</dbReference>
<evidence type="ECO:0000256" key="6">
    <source>
        <dbReference type="RuleBase" id="RU000320"/>
    </source>
</evidence>
<keyword evidence="5" id="KW-1003">Cell membrane</keyword>
<dbReference type="EMBL" id="UGQL01000002">
    <property type="protein sequence ID" value="STZ69465.1"/>
    <property type="molecule type" value="Genomic_DNA"/>
</dbReference>